<dbReference type="PANTHER" id="PTHR43568">
    <property type="entry name" value="P PROTEIN"/>
    <property type="match status" value="1"/>
</dbReference>
<name>A0A1Y1X568_9FUNG</name>
<evidence type="ECO:0000256" key="2">
    <source>
        <dbReference type="ARBA" id="ARBA00022448"/>
    </source>
</evidence>
<dbReference type="GO" id="GO:0016020">
    <property type="term" value="C:membrane"/>
    <property type="evidence" value="ECO:0007669"/>
    <property type="project" value="UniProtKB-SubCell"/>
</dbReference>
<evidence type="ECO:0000256" key="4">
    <source>
        <dbReference type="ARBA" id="ARBA00022989"/>
    </source>
</evidence>
<keyword evidence="5 6" id="KW-0472">Membrane</keyword>
<reference evidence="8 9" key="1">
    <citation type="submission" date="2016-08" db="EMBL/GenBank/DDBJ databases">
        <title>A Parts List for Fungal Cellulosomes Revealed by Comparative Genomics.</title>
        <authorList>
            <consortium name="DOE Joint Genome Institute"/>
            <person name="Haitjema C.H."/>
            <person name="Gilmore S.P."/>
            <person name="Henske J.K."/>
            <person name="Solomon K.V."/>
            <person name="De Groot R."/>
            <person name="Kuo A."/>
            <person name="Mondo S.J."/>
            <person name="Salamov A.A."/>
            <person name="Labutti K."/>
            <person name="Zhao Z."/>
            <person name="Chiniquy J."/>
            <person name="Barry K."/>
            <person name="Brewer H.M."/>
            <person name="Purvine S.O."/>
            <person name="Wright A.T."/>
            <person name="Boxma B."/>
            <person name="Van Alen T."/>
            <person name="Hackstein J.H."/>
            <person name="Baker S.E."/>
            <person name="Grigoriev I.V."/>
            <person name="O'Malley M.A."/>
        </authorList>
    </citation>
    <scope>NUCLEOTIDE SEQUENCE [LARGE SCALE GENOMIC DNA]</scope>
    <source>
        <strain evidence="8 9">S4</strain>
    </source>
</reference>
<dbReference type="PANTHER" id="PTHR43568:SF1">
    <property type="entry name" value="P PROTEIN"/>
    <property type="match status" value="1"/>
</dbReference>
<dbReference type="Proteomes" id="UP000193944">
    <property type="component" value="Unassembled WGS sequence"/>
</dbReference>
<comment type="subcellular location">
    <subcellularLocation>
        <location evidence="1">Membrane</location>
        <topology evidence="1">Multi-pass membrane protein</topology>
    </subcellularLocation>
</comment>
<feature type="transmembrane region" description="Helical" evidence="6">
    <location>
        <begin position="93"/>
        <end position="110"/>
    </location>
</feature>
<accession>A0A1Y1X568</accession>
<comment type="caution">
    <text evidence="8">The sequence shown here is derived from an EMBL/GenBank/DDBJ whole genome shotgun (WGS) entry which is preliminary data.</text>
</comment>
<dbReference type="STRING" id="1754192.A0A1Y1X568"/>
<feature type="domain" description="Citrate transporter-like" evidence="7">
    <location>
        <begin position="95"/>
        <end position="386"/>
    </location>
</feature>
<feature type="transmembrane region" description="Helical" evidence="6">
    <location>
        <begin position="288"/>
        <end position="318"/>
    </location>
</feature>
<sequence>MSDNNSNDNTVNVIIHLSDDEDGISRDENHVINKNDLTLSEEIVIKDKLMSENNIYLSEEAMIKEKIKEKDEEVKPQKLTFLERLKKIKIDPVLIVAWLMAIISSFFTYPDEKYPSYIDWRSLGILWSLMVVIRGLRDNSVFEIVGKFLLKRVKYGWQLASVLIFMCFFGSMLITNDVALITFVPFAIIILKSSGREDMMILVVVFQTVAANMGSMLTPIGNPQNLYLYGITGMPIHEFILTMLPLTSLTFFLLILSIFILPKKKRAIIIDEYYTIVKKHENKFHITIYFILFIMAICSVLRLIPWYIAAGVILGIVLILDYHVILKVDYILLLTFIGFFIFTGNMGRIEKVKDILEDLINGKEFWIGLITSQFISNVPATLLLSEFANNYKNLLQGVNIGGLGTLIASMASLISYKLASNVYPKKKGKYLLIFTLVNIIYLIILCPFWYLLYQVILKENNNNLE</sequence>
<evidence type="ECO:0000256" key="5">
    <source>
        <dbReference type="ARBA" id="ARBA00023136"/>
    </source>
</evidence>
<evidence type="ECO:0000256" key="3">
    <source>
        <dbReference type="ARBA" id="ARBA00022692"/>
    </source>
</evidence>
<keyword evidence="3 6" id="KW-0812">Transmembrane</keyword>
<feature type="transmembrane region" description="Helical" evidence="6">
    <location>
        <begin position="397"/>
        <end position="418"/>
    </location>
</feature>
<dbReference type="EMBL" id="MCFG01000130">
    <property type="protein sequence ID" value="ORX80960.1"/>
    <property type="molecule type" value="Genomic_DNA"/>
</dbReference>
<feature type="transmembrane region" description="Helical" evidence="6">
    <location>
        <begin position="324"/>
        <end position="344"/>
    </location>
</feature>
<dbReference type="AlphaFoldDB" id="A0A1Y1X568"/>
<keyword evidence="9" id="KW-1185">Reference proteome</keyword>
<protein>
    <recommendedName>
        <fullName evidence="7">Citrate transporter-like domain-containing protein</fullName>
    </recommendedName>
</protein>
<keyword evidence="2" id="KW-0813">Transport</keyword>
<evidence type="ECO:0000259" key="7">
    <source>
        <dbReference type="Pfam" id="PF03600"/>
    </source>
</evidence>
<evidence type="ECO:0000256" key="6">
    <source>
        <dbReference type="SAM" id="Phobius"/>
    </source>
</evidence>
<reference evidence="8 9" key="2">
    <citation type="submission" date="2016-08" db="EMBL/GenBank/DDBJ databases">
        <title>Pervasive Adenine N6-methylation of Active Genes in Fungi.</title>
        <authorList>
            <consortium name="DOE Joint Genome Institute"/>
            <person name="Mondo S.J."/>
            <person name="Dannebaum R.O."/>
            <person name="Kuo R.C."/>
            <person name="Labutti K."/>
            <person name="Haridas S."/>
            <person name="Kuo A."/>
            <person name="Salamov A."/>
            <person name="Ahrendt S.R."/>
            <person name="Lipzen A."/>
            <person name="Sullivan W."/>
            <person name="Andreopoulos W.B."/>
            <person name="Clum A."/>
            <person name="Lindquist E."/>
            <person name="Daum C."/>
            <person name="Ramamoorthy G.K."/>
            <person name="Gryganskyi A."/>
            <person name="Culley D."/>
            <person name="Magnuson J.K."/>
            <person name="James T.Y."/>
            <person name="O'Malley M.A."/>
            <person name="Stajich J.E."/>
            <person name="Spatafora J.W."/>
            <person name="Visel A."/>
            <person name="Grigoriev I.V."/>
        </authorList>
    </citation>
    <scope>NUCLEOTIDE SEQUENCE [LARGE SCALE GENOMIC DNA]</scope>
    <source>
        <strain evidence="8 9">S4</strain>
    </source>
</reference>
<feature type="transmembrane region" description="Helical" evidence="6">
    <location>
        <begin position="200"/>
        <end position="220"/>
    </location>
</feature>
<dbReference type="Pfam" id="PF03600">
    <property type="entry name" value="CitMHS"/>
    <property type="match status" value="1"/>
</dbReference>
<proteinExistence type="predicted"/>
<dbReference type="OrthoDB" id="442352at2759"/>
<dbReference type="GO" id="GO:0055085">
    <property type="term" value="P:transmembrane transport"/>
    <property type="evidence" value="ECO:0007669"/>
    <property type="project" value="InterPro"/>
</dbReference>
<organism evidence="8 9">
    <name type="scientific">Anaeromyces robustus</name>
    <dbReference type="NCBI Taxonomy" id="1754192"/>
    <lineage>
        <taxon>Eukaryota</taxon>
        <taxon>Fungi</taxon>
        <taxon>Fungi incertae sedis</taxon>
        <taxon>Chytridiomycota</taxon>
        <taxon>Chytridiomycota incertae sedis</taxon>
        <taxon>Neocallimastigomycetes</taxon>
        <taxon>Neocallimastigales</taxon>
        <taxon>Neocallimastigaceae</taxon>
        <taxon>Anaeromyces</taxon>
    </lineage>
</organism>
<evidence type="ECO:0000313" key="8">
    <source>
        <dbReference type="EMBL" id="ORX80960.1"/>
    </source>
</evidence>
<feature type="transmembrane region" description="Helical" evidence="6">
    <location>
        <begin position="430"/>
        <end position="452"/>
    </location>
</feature>
<dbReference type="InterPro" id="IPR004680">
    <property type="entry name" value="Cit_transptr-like_dom"/>
</dbReference>
<feature type="transmembrane region" description="Helical" evidence="6">
    <location>
        <begin position="365"/>
        <end position="385"/>
    </location>
</feature>
<evidence type="ECO:0000313" key="9">
    <source>
        <dbReference type="Proteomes" id="UP000193944"/>
    </source>
</evidence>
<feature type="transmembrane region" description="Helical" evidence="6">
    <location>
        <begin position="240"/>
        <end position="261"/>
    </location>
</feature>
<gene>
    <name evidence="8" type="ORF">BCR32DRAFT_268550</name>
</gene>
<dbReference type="InterPro" id="IPR051475">
    <property type="entry name" value="Diverse_Ion_Transporter"/>
</dbReference>
<keyword evidence="4 6" id="KW-1133">Transmembrane helix</keyword>
<feature type="transmembrane region" description="Helical" evidence="6">
    <location>
        <begin position="155"/>
        <end position="188"/>
    </location>
</feature>
<evidence type="ECO:0000256" key="1">
    <source>
        <dbReference type="ARBA" id="ARBA00004141"/>
    </source>
</evidence>